<evidence type="ECO:0000256" key="5">
    <source>
        <dbReference type="ARBA" id="ARBA00022676"/>
    </source>
</evidence>
<keyword evidence="5 8" id="KW-0328">Glycosyltransferase</keyword>
<dbReference type="AlphaFoldDB" id="A0A916J3Z3"/>
<evidence type="ECO:0000313" key="12">
    <source>
        <dbReference type="Proteomes" id="UP000742786"/>
    </source>
</evidence>
<feature type="domain" description="Starch synthase catalytic" evidence="10">
    <location>
        <begin position="4"/>
        <end position="241"/>
    </location>
</feature>
<keyword evidence="6 8" id="KW-0808">Transferase</keyword>
<dbReference type="Proteomes" id="UP000742786">
    <property type="component" value="Unassembled WGS sequence"/>
</dbReference>
<dbReference type="RefSeq" id="WP_220635491.1">
    <property type="nucleotide sequence ID" value="NZ_CAJQUM010000001.1"/>
</dbReference>
<gene>
    <name evidence="8 11" type="primary">glgA</name>
    <name evidence="11" type="ORF">GTOL_11415</name>
</gene>
<evidence type="ECO:0000256" key="4">
    <source>
        <dbReference type="ARBA" id="ARBA00010281"/>
    </source>
</evidence>
<dbReference type="PANTHER" id="PTHR45825:SF11">
    <property type="entry name" value="ALPHA AMYLASE DOMAIN-CONTAINING PROTEIN"/>
    <property type="match status" value="1"/>
</dbReference>
<dbReference type="InterPro" id="IPR011835">
    <property type="entry name" value="GS/SS"/>
</dbReference>
<evidence type="ECO:0000313" key="11">
    <source>
        <dbReference type="EMBL" id="CAG4883532.1"/>
    </source>
</evidence>
<dbReference type="NCBIfam" id="NF001899">
    <property type="entry name" value="PRK00654.1-2"/>
    <property type="match status" value="1"/>
</dbReference>
<evidence type="ECO:0000256" key="2">
    <source>
        <dbReference type="ARBA" id="ARBA00002764"/>
    </source>
</evidence>
<dbReference type="CDD" id="cd03791">
    <property type="entry name" value="GT5_Glycogen_synthase_DULL1-like"/>
    <property type="match status" value="1"/>
</dbReference>
<feature type="binding site" evidence="8">
    <location>
        <position position="17"/>
    </location>
    <ligand>
        <name>ADP-alpha-D-glucose</name>
        <dbReference type="ChEBI" id="CHEBI:57498"/>
    </ligand>
</feature>
<comment type="pathway">
    <text evidence="3 8">Glycan biosynthesis; glycogen biosynthesis.</text>
</comment>
<accession>A0A916J3Z3</accession>
<name>A0A916J3Z3_9PROT</name>
<dbReference type="Pfam" id="PF08323">
    <property type="entry name" value="Glyco_transf_5"/>
    <property type="match status" value="1"/>
</dbReference>
<keyword evidence="12" id="KW-1185">Reference proteome</keyword>
<comment type="catalytic activity">
    <reaction evidence="1 8">
        <text>[(1-&gt;4)-alpha-D-glucosyl](n) + ADP-alpha-D-glucose = [(1-&gt;4)-alpha-D-glucosyl](n+1) + ADP + H(+)</text>
        <dbReference type="Rhea" id="RHEA:18189"/>
        <dbReference type="Rhea" id="RHEA-COMP:9584"/>
        <dbReference type="Rhea" id="RHEA-COMP:9587"/>
        <dbReference type="ChEBI" id="CHEBI:15378"/>
        <dbReference type="ChEBI" id="CHEBI:15444"/>
        <dbReference type="ChEBI" id="CHEBI:57498"/>
        <dbReference type="ChEBI" id="CHEBI:456216"/>
        <dbReference type="EC" id="2.4.1.21"/>
    </reaction>
</comment>
<comment type="caution">
    <text evidence="11">The sequence shown here is derived from an EMBL/GenBank/DDBJ whole genome shotgun (WGS) entry which is preliminary data.</text>
</comment>
<comment type="similarity">
    <text evidence="4 8">Belongs to the glycosyltransferase 1 family. Bacterial/plant glycogen synthase subfamily.</text>
</comment>
<evidence type="ECO:0000259" key="10">
    <source>
        <dbReference type="Pfam" id="PF08323"/>
    </source>
</evidence>
<dbReference type="InterPro" id="IPR013534">
    <property type="entry name" value="Starch_synth_cat_dom"/>
</dbReference>
<dbReference type="EC" id="2.4.1.21" evidence="8"/>
<sequence length="484" mass="53175">MALRVLFATPEIAPWVKTGGLGDVAASFALALRDEGVDLRVLVPCYPALQKNFPDAHVVAKLKNLGGELPDSVLRAATTAAGVPLLLLDNAACYQRPGNPYLGPDDRDWADNDIRFGLLGRVAAWLGSDACTLDWRCDIVHCNDWQAGLAPAYLHYLPQRRARSVITVHNLAFQGIFEKQALARLGLPDHAWHINGVEYYGRLSFLKAGLQHADAITTVSPSYAREIQTEEGGMGLGGLLRRRADSLVGILNGIDTRFWNPASDAFIDVHYDSERIEAKAANKLALHRELGLNTRDDVPLLGVVSRLTRQKGLDLLPPIADALAKIPVQLAILGNGEPVLEQQLVKLAQCHPGMFATTIGFDERMAHRIEAGADIFLMPSRFEPCGLNQMYSLRYGTPPIVRATGGLADTVVDCNAATARDGSANGFVFKEVSSVQFLATVRRAVNAWRNPAMWQRLQRQGMTADFSWQKSVRNYADVYEELMR</sequence>
<reference evidence="11" key="1">
    <citation type="submission" date="2021-04" db="EMBL/GenBank/DDBJ databases">
        <authorList>
            <person name="Hornung B."/>
        </authorList>
    </citation>
    <scope>NUCLEOTIDE SEQUENCE</scope>
    <source>
        <strain evidence="11">G5G6</strain>
    </source>
</reference>
<evidence type="ECO:0000256" key="3">
    <source>
        <dbReference type="ARBA" id="ARBA00004964"/>
    </source>
</evidence>
<dbReference type="NCBIfam" id="TIGR02095">
    <property type="entry name" value="glgA"/>
    <property type="match status" value="1"/>
</dbReference>
<dbReference type="Gene3D" id="3.40.50.2000">
    <property type="entry name" value="Glycogen Phosphorylase B"/>
    <property type="match status" value="2"/>
</dbReference>
<dbReference type="GO" id="GO:0009011">
    <property type="term" value="F:alpha-1,4-glucan glucosyltransferase (ADP-glucose donor) activity"/>
    <property type="evidence" value="ECO:0007669"/>
    <property type="project" value="UniProtKB-UniRule"/>
</dbReference>
<dbReference type="GO" id="GO:0005978">
    <property type="term" value="P:glycogen biosynthetic process"/>
    <property type="evidence" value="ECO:0007669"/>
    <property type="project" value="UniProtKB-UniRule"/>
</dbReference>
<evidence type="ECO:0000256" key="7">
    <source>
        <dbReference type="ARBA" id="ARBA00023056"/>
    </source>
</evidence>
<comment type="function">
    <text evidence="2 8">Synthesizes alpha-1,4-glucan chains using ADP-glucose.</text>
</comment>
<proteinExistence type="inferred from homology"/>
<evidence type="ECO:0000256" key="8">
    <source>
        <dbReference type="HAMAP-Rule" id="MF_00484"/>
    </source>
</evidence>
<dbReference type="PANTHER" id="PTHR45825">
    <property type="entry name" value="GRANULE-BOUND STARCH SYNTHASE 1, CHLOROPLASTIC/AMYLOPLASTIC"/>
    <property type="match status" value="1"/>
</dbReference>
<keyword evidence="7 8" id="KW-0320">Glycogen biosynthesis</keyword>
<evidence type="ECO:0000256" key="6">
    <source>
        <dbReference type="ARBA" id="ARBA00022679"/>
    </source>
</evidence>
<dbReference type="GO" id="GO:0004373">
    <property type="term" value="F:alpha-1,4-glucan glucosyltransferase (UDP-glucose donor) activity"/>
    <property type="evidence" value="ECO:0007669"/>
    <property type="project" value="InterPro"/>
</dbReference>
<organism evidence="11 12">
    <name type="scientific">Georgfuchsia toluolica</name>
    <dbReference type="NCBI Taxonomy" id="424218"/>
    <lineage>
        <taxon>Bacteria</taxon>
        <taxon>Pseudomonadati</taxon>
        <taxon>Pseudomonadota</taxon>
        <taxon>Betaproteobacteria</taxon>
        <taxon>Nitrosomonadales</taxon>
        <taxon>Sterolibacteriaceae</taxon>
        <taxon>Georgfuchsia</taxon>
    </lineage>
</organism>
<dbReference type="Pfam" id="PF00534">
    <property type="entry name" value="Glycos_transf_1"/>
    <property type="match status" value="1"/>
</dbReference>
<dbReference type="EMBL" id="CAJQUM010000001">
    <property type="protein sequence ID" value="CAG4883532.1"/>
    <property type="molecule type" value="Genomic_DNA"/>
</dbReference>
<protein>
    <recommendedName>
        <fullName evidence="8">Glycogen synthase</fullName>
        <ecNumber evidence="8">2.4.1.21</ecNumber>
    </recommendedName>
    <alternativeName>
        <fullName evidence="8">Starch [bacterial glycogen] synthase</fullName>
    </alternativeName>
</protein>
<evidence type="ECO:0000256" key="1">
    <source>
        <dbReference type="ARBA" id="ARBA00001478"/>
    </source>
</evidence>
<dbReference type="HAMAP" id="MF_00484">
    <property type="entry name" value="Glycogen_synth"/>
    <property type="match status" value="1"/>
</dbReference>
<feature type="domain" description="Glycosyl transferase family 1" evidence="9">
    <location>
        <begin position="294"/>
        <end position="452"/>
    </location>
</feature>
<evidence type="ECO:0000259" key="9">
    <source>
        <dbReference type="Pfam" id="PF00534"/>
    </source>
</evidence>
<dbReference type="InterPro" id="IPR001296">
    <property type="entry name" value="Glyco_trans_1"/>
</dbReference>
<dbReference type="SUPFAM" id="SSF53756">
    <property type="entry name" value="UDP-Glycosyltransferase/glycogen phosphorylase"/>
    <property type="match status" value="1"/>
</dbReference>